<keyword evidence="4" id="KW-1185">Reference proteome</keyword>
<dbReference type="AlphaFoldDB" id="A0A7Z0EPP4"/>
<feature type="transmembrane region" description="Helical" evidence="2">
    <location>
        <begin position="188"/>
        <end position="206"/>
    </location>
</feature>
<dbReference type="PANTHER" id="PTHR34219:SF1">
    <property type="entry name" value="PEPSY DOMAIN-CONTAINING PROTEIN"/>
    <property type="match status" value="1"/>
</dbReference>
<dbReference type="PANTHER" id="PTHR34219">
    <property type="entry name" value="IRON-REGULATED INNER MEMBRANE PROTEIN-RELATED"/>
    <property type="match status" value="1"/>
</dbReference>
<dbReference type="EMBL" id="JACCFS010000001">
    <property type="protein sequence ID" value="NYJ35128.1"/>
    <property type="molecule type" value="Genomic_DNA"/>
</dbReference>
<feature type="transmembrane region" description="Helical" evidence="2">
    <location>
        <begin position="438"/>
        <end position="457"/>
    </location>
</feature>
<feature type="transmembrane region" description="Helical" evidence="2">
    <location>
        <begin position="237"/>
        <end position="255"/>
    </location>
</feature>
<evidence type="ECO:0000313" key="4">
    <source>
        <dbReference type="Proteomes" id="UP000572051"/>
    </source>
</evidence>
<reference evidence="3 4" key="1">
    <citation type="submission" date="2020-07" db="EMBL/GenBank/DDBJ databases">
        <title>Sequencing the genomes of 1000 actinobacteria strains.</title>
        <authorList>
            <person name="Klenk H.-P."/>
        </authorList>
    </citation>
    <scope>NUCLEOTIDE SEQUENCE [LARGE SCALE GENOMIC DNA]</scope>
    <source>
        <strain evidence="3 4">DSM 44442</strain>
    </source>
</reference>
<proteinExistence type="predicted"/>
<keyword evidence="2" id="KW-0472">Membrane</keyword>
<organism evidence="3 4">
    <name type="scientific">Nocardiopsis aegyptia</name>
    <dbReference type="NCBI Taxonomy" id="220378"/>
    <lineage>
        <taxon>Bacteria</taxon>
        <taxon>Bacillati</taxon>
        <taxon>Actinomycetota</taxon>
        <taxon>Actinomycetes</taxon>
        <taxon>Streptosporangiales</taxon>
        <taxon>Nocardiopsidaceae</taxon>
        <taxon>Nocardiopsis</taxon>
    </lineage>
</organism>
<feature type="transmembrane region" description="Helical" evidence="2">
    <location>
        <begin position="397"/>
        <end position="417"/>
    </location>
</feature>
<protein>
    <submittedName>
        <fullName evidence="3">Putative iron-regulated membrane protein</fullName>
    </submittedName>
</protein>
<feature type="transmembrane region" description="Helical" evidence="2">
    <location>
        <begin position="47"/>
        <end position="71"/>
    </location>
</feature>
<dbReference type="Proteomes" id="UP000572051">
    <property type="component" value="Unassembled WGS sequence"/>
</dbReference>
<keyword evidence="2" id="KW-1133">Transmembrane helix</keyword>
<keyword evidence="2" id="KW-0812">Transmembrane</keyword>
<evidence type="ECO:0000256" key="1">
    <source>
        <dbReference type="SAM" id="MobiDB-lite"/>
    </source>
</evidence>
<feature type="region of interest" description="Disordered" evidence="1">
    <location>
        <begin position="1"/>
        <end position="34"/>
    </location>
</feature>
<gene>
    <name evidence="3" type="ORF">HNR10_003009</name>
</gene>
<name>A0A7Z0EPP4_9ACTN</name>
<evidence type="ECO:0000256" key="2">
    <source>
        <dbReference type="SAM" id="Phobius"/>
    </source>
</evidence>
<dbReference type="Pfam" id="PF03929">
    <property type="entry name" value="PepSY_TM"/>
    <property type="match status" value="1"/>
</dbReference>
<feature type="compositionally biased region" description="Basic and acidic residues" evidence="1">
    <location>
        <begin position="1"/>
        <end position="10"/>
    </location>
</feature>
<dbReference type="InterPro" id="IPR005625">
    <property type="entry name" value="PepSY-ass_TM"/>
</dbReference>
<comment type="caution">
    <text evidence="3">The sequence shown here is derived from an EMBL/GenBank/DDBJ whole genome shotgun (WGS) entry which is preliminary data.</text>
</comment>
<sequence>MSTRTPEHPEPPASSDARTDEAGTESAAPRPGARPTWSALRRLLLRLHFYAGILVAPFVVVAALTGLVYVYTPQLEQALYAEQLRVEPGDGAVSLERQAAAAAEAHPDAELSAVRPATAPDESTRVLMNADGLPDGHLLAVFVDPHDATVLGDLTSYGSSGSLPVRSWLAELHRSLHLGDAGRLYSELAASWLWVVALGGLVLWTTRRRRERRLRRILLPDASATGRARTMSWHGSVGVWALAGLALITATGLTWSQYAGGNISQIREAFHWQTPALSAAADTEHAAHEDHSGHGDHGDHEGHGASATDLDGALAAARSAGLDGPVEIGVPVAEGAPYTVKETVRSWPVQQDQVAVDAADGTVVEELRFDDFPLMAKLTNWGIGFHMGLLFGLPNQLLLTALALSVLAMVFWGYRMWWQRRPTRAGAFAMGRPVPRGAGRALPWWCVALLVACAVGVGVLIPVLGVSLLCFLAVDTAVGLLRRRRDRPHASVAPPSA</sequence>
<accession>A0A7Z0EPP4</accession>
<dbReference type="RefSeq" id="WP_312889273.1">
    <property type="nucleotide sequence ID" value="NZ_JACCFS010000001.1"/>
</dbReference>
<feature type="region of interest" description="Disordered" evidence="1">
    <location>
        <begin position="281"/>
        <end position="307"/>
    </location>
</feature>
<feature type="compositionally biased region" description="Basic and acidic residues" evidence="1">
    <location>
        <begin position="282"/>
        <end position="303"/>
    </location>
</feature>
<evidence type="ECO:0000313" key="3">
    <source>
        <dbReference type="EMBL" id="NYJ35128.1"/>
    </source>
</evidence>